<organism evidence="1 2">
    <name type="scientific">Chitiniphilus purpureus</name>
    <dbReference type="NCBI Taxonomy" id="2981137"/>
    <lineage>
        <taxon>Bacteria</taxon>
        <taxon>Pseudomonadati</taxon>
        <taxon>Pseudomonadota</taxon>
        <taxon>Betaproteobacteria</taxon>
        <taxon>Neisseriales</taxon>
        <taxon>Chitinibacteraceae</taxon>
        <taxon>Chitiniphilus</taxon>
    </lineage>
</organism>
<protein>
    <submittedName>
        <fullName evidence="1">Uncharacterized protein</fullName>
    </submittedName>
</protein>
<keyword evidence="2" id="KW-1185">Reference proteome</keyword>
<accession>A0ABY6DV16</accession>
<dbReference type="RefSeq" id="WP_263126785.1">
    <property type="nucleotide sequence ID" value="NZ_CP106753.1"/>
</dbReference>
<evidence type="ECO:0000313" key="1">
    <source>
        <dbReference type="EMBL" id="UXY17351.1"/>
    </source>
</evidence>
<dbReference type="EMBL" id="CP106753">
    <property type="protein sequence ID" value="UXY17351.1"/>
    <property type="molecule type" value="Genomic_DNA"/>
</dbReference>
<reference evidence="1" key="1">
    <citation type="submission" date="2022-10" db="EMBL/GenBank/DDBJ databases">
        <title>Chitiniphilus purpureus sp. nov., a novel chitin-degrading bacterium isolated from crawfish pond sediment.</title>
        <authorList>
            <person name="Li K."/>
        </authorList>
    </citation>
    <scope>NUCLEOTIDE SEQUENCE</scope>
    <source>
        <strain evidence="1">CD1</strain>
    </source>
</reference>
<proteinExistence type="predicted"/>
<sequence>MTKRLLVVKLVQMASLVAQQTAQAEKVLIFHPMEKNPMKPSTTESFEGRRPILEFKIDGIAKQELLQKVFVGNSIVGYKFPIGHSPRACWILELFFLNKSFIRLSSVCTQIKDWHEIGSLVIEFFPGEALENSINIEFEKHSVSGFYIESVEKIIYEDEDVIAENGIAFSSQSGLEFIVAVGESPGSVSFAAPNFLEELHPEIPIAMCQRKPLE</sequence>
<gene>
    <name evidence="1" type="ORF">N8I74_18850</name>
</gene>
<dbReference type="Proteomes" id="UP001061302">
    <property type="component" value="Chromosome"/>
</dbReference>
<evidence type="ECO:0000313" key="2">
    <source>
        <dbReference type="Proteomes" id="UP001061302"/>
    </source>
</evidence>
<name>A0ABY6DV16_9NEIS</name>